<sequence>MEWNREEGIKAKEIAEKKLIANDIMGAKKFALKAQTLYPNLEGISKLILTIEVYICAENKINGVVTDWYGILGVDPKADDDTIRKQYRKLALMLHPDKNNSIGADDAFKLILEAWNLLSNKEQRDAYDKERNKAKMSSHDDQNVHSKKNHEASSSKPAEAAAGTTTKPKPPENSLRYRQRTPGPDLHSSHNMIVPFEIHFFLHSVQDNAFFL</sequence>
<protein>
    <recommendedName>
        <fullName evidence="2">J domain-containing protein</fullName>
    </recommendedName>
</protein>
<feature type="compositionally biased region" description="Basic and acidic residues" evidence="1">
    <location>
        <begin position="126"/>
        <end position="153"/>
    </location>
</feature>
<dbReference type="Gene3D" id="1.10.287.110">
    <property type="entry name" value="DnaJ domain"/>
    <property type="match status" value="1"/>
</dbReference>
<accession>A0A803QN86</accession>
<evidence type="ECO:0000313" key="4">
    <source>
        <dbReference type="Proteomes" id="UP000596661"/>
    </source>
</evidence>
<evidence type="ECO:0000313" key="3">
    <source>
        <dbReference type="EnsemblPlants" id="cds.evm.model.10.301"/>
    </source>
</evidence>
<dbReference type="Gramene" id="evm.model.10.301">
    <property type="protein sequence ID" value="cds.evm.model.10.301"/>
    <property type="gene ID" value="evm.TU.10.301"/>
</dbReference>
<dbReference type="PROSITE" id="PS50076">
    <property type="entry name" value="DNAJ_2"/>
    <property type="match status" value="1"/>
</dbReference>
<proteinExistence type="predicted"/>
<dbReference type="EMBL" id="UZAU01000791">
    <property type="status" value="NOT_ANNOTATED_CDS"/>
    <property type="molecule type" value="Genomic_DNA"/>
</dbReference>
<keyword evidence="4" id="KW-1185">Reference proteome</keyword>
<dbReference type="InterPro" id="IPR001623">
    <property type="entry name" value="DnaJ_domain"/>
</dbReference>
<dbReference type="PRINTS" id="PR00625">
    <property type="entry name" value="JDOMAIN"/>
</dbReference>
<organism evidence="3 4">
    <name type="scientific">Cannabis sativa</name>
    <name type="common">Hemp</name>
    <name type="synonym">Marijuana</name>
    <dbReference type="NCBI Taxonomy" id="3483"/>
    <lineage>
        <taxon>Eukaryota</taxon>
        <taxon>Viridiplantae</taxon>
        <taxon>Streptophyta</taxon>
        <taxon>Embryophyta</taxon>
        <taxon>Tracheophyta</taxon>
        <taxon>Spermatophyta</taxon>
        <taxon>Magnoliopsida</taxon>
        <taxon>eudicotyledons</taxon>
        <taxon>Gunneridae</taxon>
        <taxon>Pentapetalae</taxon>
        <taxon>rosids</taxon>
        <taxon>fabids</taxon>
        <taxon>Rosales</taxon>
        <taxon>Cannabaceae</taxon>
        <taxon>Cannabis</taxon>
    </lineage>
</organism>
<dbReference type="SMART" id="SM00271">
    <property type="entry name" value="DnaJ"/>
    <property type="match status" value="1"/>
</dbReference>
<dbReference type="PROSITE" id="PS00636">
    <property type="entry name" value="DNAJ_1"/>
    <property type="match status" value="1"/>
</dbReference>
<dbReference type="SUPFAM" id="SSF46565">
    <property type="entry name" value="Chaperone J-domain"/>
    <property type="match status" value="1"/>
</dbReference>
<dbReference type="InterPro" id="IPR018253">
    <property type="entry name" value="DnaJ_domain_CS"/>
</dbReference>
<dbReference type="CDD" id="cd06257">
    <property type="entry name" value="DnaJ"/>
    <property type="match status" value="1"/>
</dbReference>
<dbReference type="Pfam" id="PF00226">
    <property type="entry name" value="DnaJ"/>
    <property type="match status" value="1"/>
</dbReference>
<feature type="domain" description="J" evidence="2">
    <location>
        <begin position="67"/>
        <end position="131"/>
    </location>
</feature>
<dbReference type="PANTHER" id="PTHR44137">
    <property type="entry name" value="BNAC03G44070D PROTEIN"/>
    <property type="match status" value="1"/>
</dbReference>
<dbReference type="InterPro" id="IPR036869">
    <property type="entry name" value="J_dom_sf"/>
</dbReference>
<dbReference type="Proteomes" id="UP000596661">
    <property type="component" value="Unassembled WGS sequence"/>
</dbReference>
<name>A0A803QN86_CANSA</name>
<evidence type="ECO:0000259" key="2">
    <source>
        <dbReference type="PROSITE" id="PS50076"/>
    </source>
</evidence>
<evidence type="ECO:0000256" key="1">
    <source>
        <dbReference type="SAM" id="MobiDB-lite"/>
    </source>
</evidence>
<dbReference type="AlphaFoldDB" id="A0A803QN86"/>
<dbReference type="PANTHER" id="PTHR44137:SF58">
    <property type="entry name" value="J DOMAIN-CONTAINING PROTEIN"/>
    <property type="match status" value="1"/>
</dbReference>
<feature type="region of interest" description="Disordered" evidence="1">
    <location>
        <begin position="126"/>
        <end position="188"/>
    </location>
</feature>
<dbReference type="OMA" id="KAQKMYP"/>
<reference evidence="3" key="1">
    <citation type="submission" date="2021-03" db="UniProtKB">
        <authorList>
            <consortium name="EnsemblPlants"/>
        </authorList>
    </citation>
    <scope>IDENTIFICATION</scope>
</reference>
<dbReference type="EnsemblPlants" id="evm.model.10.301">
    <property type="protein sequence ID" value="cds.evm.model.10.301"/>
    <property type="gene ID" value="evm.TU.10.301"/>
</dbReference>